<evidence type="ECO:0000313" key="9">
    <source>
        <dbReference type="Proteomes" id="UP001339167"/>
    </source>
</evidence>
<proteinExistence type="predicted"/>
<evidence type="ECO:0000256" key="3">
    <source>
        <dbReference type="ARBA" id="ARBA00022692"/>
    </source>
</evidence>
<feature type="transmembrane region" description="Helical" evidence="6">
    <location>
        <begin position="12"/>
        <end position="35"/>
    </location>
</feature>
<evidence type="ECO:0000259" key="7">
    <source>
        <dbReference type="Pfam" id="PF06271"/>
    </source>
</evidence>
<keyword evidence="2" id="KW-1003">Cell membrane</keyword>
<dbReference type="InterPro" id="IPR051791">
    <property type="entry name" value="Pra-immunoreactive"/>
</dbReference>
<evidence type="ECO:0000256" key="6">
    <source>
        <dbReference type="SAM" id="Phobius"/>
    </source>
</evidence>
<gene>
    <name evidence="8" type="ORF">QWF21_12935</name>
</gene>
<name>A0ABU7JHI0_9GAMM</name>
<keyword evidence="3 6" id="KW-0812">Transmembrane</keyword>
<reference evidence="8 9" key="1">
    <citation type="submission" date="2023-06" db="EMBL/GenBank/DDBJ databases">
        <title>Alkalimonas sp., MEB004 an alkaliphilic bacterium isolated from Lonar Lake, India.</title>
        <authorList>
            <person name="Joshi A."/>
            <person name="Thite S."/>
        </authorList>
    </citation>
    <scope>NUCLEOTIDE SEQUENCE [LARGE SCALE GENOMIC DNA]</scope>
    <source>
        <strain evidence="8 9">MEB004</strain>
    </source>
</reference>
<keyword evidence="9" id="KW-1185">Reference proteome</keyword>
<evidence type="ECO:0000256" key="4">
    <source>
        <dbReference type="ARBA" id="ARBA00022989"/>
    </source>
</evidence>
<comment type="subcellular location">
    <subcellularLocation>
        <location evidence="1">Cell membrane</location>
        <topology evidence="1">Multi-pass membrane protein</topology>
    </subcellularLocation>
</comment>
<dbReference type="PANTHER" id="PTHR36115">
    <property type="entry name" value="PROLINE-RICH ANTIGEN HOMOLOG-RELATED"/>
    <property type="match status" value="1"/>
</dbReference>
<organism evidence="8 9">
    <name type="scientific">Alkalimonas mucilaginosa</name>
    <dbReference type="NCBI Taxonomy" id="3057676"/>
    <lineage>
        <taxon>Bacteria</taxon>
        <taxon>Pseudomonadati</taxon>
        <taxon>Pseudomonadota</taxon>
        <taxon>Gammaproteobacteria</taxon>
        <taxon>Alkalimonas</taxon>
    </lineage>
</organism>
<feature type="transmembrane region" description="Helical" evidence="6">
    <location>
        <begin position="47"/>
        <end position="69"/>
    </location>
</feature>
<dbReference type="EMBL" id="JAUGZK010000010">
    <property type="protein sequence ID" value="MEE2025151.1"/>
    <property type="molecule type" value="Genomic_DNA"/>
</dbReference>
<protein>
    <submittedName>
        <fullName evidence="8">RDD family protein</fullName>
    </submittedName>
</protein>
<feature type="domain" description="RDD" evidence="7">
    <location>
        <begin position="6"/>
        <end position="133"/>
    </location>
</feature>
<evidence type="ECO:0000256" key="5">
    <source>
        <dbReference type="ARBA" id="ARBA00023136"/>
    </source>
</evidence>
<dbReference type="Proteomes" id="UP001339167">
    <property type="component" value="Unassembled WGS sequence"/>
</dbReference>
<dbReference type="PANTHER" id="PTHR36115:SF4">
    <property type="entry name" value="MEMBRANE PROTEIN"/>
    <property type="match status" value="1"/>
</dbReference>
<keyword evidence="4 6" id="KW-1133">Transmembrane helix</keyword>
<feature type="transmembrane region" description="Helical" evidence="6">
    <location>
        <begin position="102"/>
        <end position="120"/>
    </location>
</feature>
<comment type="caution">
    <text evidence="8">The sequence shown here is derived from an EMBL/GenBank/DDBJ whole genome shotgun (WGS) entry which is preliminary data.</text>
</comment>
<accession>A0ABU7JHI0</accession>
<evidence type="ECO:0000256" key="2">
    <source>
        <dbReference type="ARBA" id="ARBA00022475"/>
    </source>
</evidence>
<dbReference type="InterPro" id="IPR010432">
    <property type="entry name" value="RDD"/>
</dbReference>
<evidence type="ECO:0000256" key="1">
    <source>
        <dbReference type="ARBA" id="ARBA00004651"/>
    </source>
</evidence>
<dbReference type="RefSeq" id="WP_330088472.1">
    <property type="nucleotide sequence ID" value="NZ_JAUGZK010000010.1"/>
</dbReference>
<keyword evidence="5 6" id="KW-0472">Membrane</keyword>
<sequence length="141" mass="15879">MKDVEYAGFWVRVGAALIDSVLFMLVILPIITLIYGKEYWLADAYELRGWGLMLNYVFPAIAVVLFWVYKSATPGKMLLGLKVVDASTGQHVPTGRLVLRYLGYYLASIPLLLGIIWVGFDKKKQGWHDKLAGTLVVKNTR</sequence>
<evidence type="ECO:0000313" key="8">
    <source>
        <dbReference type="EMBL" id="MEE2025151.1"/>
    </source>
</evidence>
<dbReference type="Pfam" id="PF06271">
    <property type="entry name" value="RDD"/>
    <property type="match status" value="1"/>
</dbReference>